<name>A0A024GJS3_9STRA</name>
<protein>
    <submittedName>
        <fullName evidence="1">Uncharacterized protein</fullName>
    </submittedName>
</protein>
<comment type="caution">
    <text evidence="1">The sequence shown here is derived from an EMBL/GenBank/DDBJ whole genome shotgun (WGS) entry which is preliminary data.</text>
</comment>
<dbReference type="EMBL" id="CAIX01000132">
    <property type="protein sequence ID" value="CCI46579.1"/>
    <property type="molecule type" value="Genomic_DNA"/>
</dbReference>
<reference evidence="1 2" key="1">
    <citation type="submission" date="2012-05" db="EMBL/GenBank/DDBJ databases">
        <title>Recombination and specialization in a pathogen metapopulation.</title>
        <authorList>
            <person name="Gardiner A."/>
            <person name="Kemen E."/>
            <person name="Schultz-Larsen T."/>
            <person name="MacLean D."/>
            <person name="Van Oosterhout C."/>
            <person name="Jones J.D.G."/>
        </authorList>
    </citation>
    <scope>NUCLEOTIDE SEQUENCE [LARGE SCALE GENOMIC DNA]</scope>
    <source>
        <strain evidence="1 2">Ac Nc2</strain>
    </source>
</reference>
<dbReference type="Proteomes" id="UP000053237">
    <property type="component" value="Unassembled WGS sequence"/>
</dbReference>
<dbReference type="InParanoid" id="A0A024GJS3"/>
<proteinExistence type="predicted"/>
<evidence type="ECO:0000313" key="2">
    <source>
        <dbReference type="Proteomes" id="UP000053237"/>
    </source>
</evidence>
<organism evidence="1 2">
    <name type="scientific">Albugo candida</name>
    <dbReference type="NCBI Taxonomy" id="65357"/>
    <lineage>
        <taxon>Eukaryota</taxon>
        <taxon>Sar</taxon>
        <taxon>Stramenopiles</taxon>
        <taxon>Oomycota</taxon>
        <taxon>Peronosporomycetes</taxon>
        <taxon>Albuginales</taxon>
        <taxon>Albuginaceae</taxon>
        <taxon>Albugo</taxon>
    </lineage>
</organism>
<dbReference type="AlphaFoldDB" id="A0A024GJS3"/>
<accession>A0A024GJS3</accession>
<evidence type="ECO:0000313" key="1">
    <source>
        <dbReference type="EMBL" id="CCI46579.1"/>
    </source>
</evidence>
<gene>
    <name evidence="1" type="ORF">BN9_075220</name>
</gene>
<sequence>MIGHRDSLRDAVIAKKVETVGIRGDVCNTSRREWRTVTNLKVSIMSKSFAHIDAENRQGALIIACEPSTSFSGPYQVCRLSSTSESTLVRSVFLVVFKKAIGRCEEHCTRGVFVLRIRYHVGIECCRNGVRTFVRLIGLRRRR</sequence>
<keyword evidence="2" id="KW-1185">Reference proteome</keyword>